<evidence type="ECO:0000256" key="4">
    <source>
        <dbReference type="ARBA" id="ARBA00022790"/>
    </source>
</evidence>
<evidence type="ECO:0000313" key="9">
    <source>
        <dbReference type="EMBL" id="KAJ6232485.1"/>
    </source>
</evidence>
<sequence length="337" mass="38761">MSKSEVAEDNLYSYNVEEHNNFCDKRPWKKSAKYFNSVKISSISLLKMVMHCTQGVPLEVMGLLQGKIEEHVFIITDVFALPVEGTETRVNAQEEALGYMADYLEQCKEVGRLENAVGWYHSHPGYGCWLSGVDVTTQNLQQMYNEPWLAIVVDPVRTISSGKVEIGAFRTYPKDYVPKDEESQYQTIPLEKIEDFGVHARSYYQLPIEFFKSSLDKKLLDLLWNQYWLNTLSTSPIITNKDFVTGQIKDLTRKLENAQQTIGFGRQYQSKGESQLRKVSKDGSKAAIEQINGLVSQVVKNSLFNSRKQLPKRRKKKKKKKKTKINPLNIILKRYSN</sequence>
<dbReference type="InterPro" id="IPR000555">
    <property type="entry name" value="JAMM/MPN+_dom"/>
</dbReference>
<dbReference type="InterPro" id="IPR050242">
    <property type="entry name" value="JAMM_MPN+_peptidase_M67A"/>
</dbReference>
<evidence type="ECO:0000259" key="8">
    <source>
        <dbReference type="PROSITE" id="PS50249"/>
    </source>
</evidence>
<organism evidence="9 10">
    <name type="scientific">Anaeramoeba flamelloides</name>
    <dbReference type="NCBI Taxonomy" id="1746091"/>
    <lineage>
        <taxon>Eukaryota</taxon>
        <taxon>Metamonada</taxon>
        <taxon>Anaeramoebidae</taxon>
        <taxon>Anaeramoeba</taxon>
    </lineage>
</organism>
<evidence type="ECO:0000256" key="5">
    <source>
        <dbReference type="ARBA" id="ARBA00022801"/>
    </source>
</evidence>
<comment type="similarity">
    <text evidence="1">Belongs to the peptidase M67A family. CSN5 subfamily.</text>
</comment>
<proteinExistence type="inferred from homology"/>
<keyword evidence="2" id="KW-0645">Protease</keyword>
<keyword evidence="6" id="KW-0862">Zinc</keyword>
<protein>
    <submittedName>
        <fullName evidence="9">Cop9 signalosome complex subunit 5</fullName>
    </submittedName>
</protein>
<evidence type="ECO:0000256" key="7">
    <source>
        <dbReference type="ARBA" id="ARBA00023049"/>
    </source>
</evidence>
<gene>
    <name evidence="9" type="ORF">M0813_05008</name>
</gene>
<dbReference type="EMBL" id="JAOAOG010000292">
    <property type="protein sequence ID" value="KAJ6232485.1"/>
    <property type="molecule type" value="Genomic_DNA"/>
</dbReference>
<dbReference type="Gene3D" id="3.40.140.10">
    <property type="entry name" value="Cytidine Deaminase, domain 2"/>
    <property type="match status" value="1"/>
</dbReference>
<keyword evidence="7" id="KW-0482">Metalloprotease</keyword>
<comment type="caution">
    <text evidence="9">The sequence shown here is derived from an EMBL/GenBank/DDBJ whole genome shotgun (WGS) entry which is preliminary data.</text>
</comment>
<evidence type="ECO:0000256" key="6">
    <source>
        <dbReference type="ARBA" id="ARBA00022833"/>
    </source>
</evidence>
<dbReference type="SUPFAM" id="SSF102712">
    <property type="entry name" value="JAB1/MPN domain"/>
    <property type="match status" value="1"/>
</dbReference>
<dbReference type="SMART" id="SM00232">
    <property type="entry name" value="JAB_MPN"/>
    <property type="match status" value="1"/>
</dbReference>
<keyword evidence="4" id="KW-0736">Signalosome</keyword>
<feature type="domain" description="MPN" evidence="8">
    <location>
        <begin position="38"/>
        <end position="175"/>
    </location>
</feature>
<dbReference type="PROSITE" id="PS50249">
    <property type="entry name" value="MPN"/>
    <property type="match status" value="1"/>
</dbReference>
<keyword evidence="5" id="KW-0378">Hydrolase</keyword>
<dbReference type="PANTHER" id="PTHR10410">
    <property type="entry name" value="EUKARYOTIC TRANSLATION INITIATION FACTOR 3 -RELATED"/>
    <property type="match status" value="1"/>
</dbReference>
<evidence type="ECO:0000256" key="1">
    <source>
        <dbReference type="ARBA" id="ARBA00006008"/>
    </source>
</evidence>
<dbReference type="Pfam" id="PF01398">
    <property type="entry name" value="JAB"/>
    <property type="match status" value="1"/>
</dbReference>
<dbReference type="Proteomes" id="UP001150062">
    <property type="component" value="Unassembled WGS sequence"/>
</dbReference>
<evidence type="ECO:0000256" key="2">
    <source>
        <dbReference type="ARBA" id="ARBA00022670"/>
    </source>
</evidence>
<reference evidence="9" key="1">
    <citation type="submission" date="2022-08" db="EMBL/GenBank/DDBJ databases">
        <title>Novel sulfate-reducing endosymbionts in the free-living metamonad Anaeramoeba.</title>
        <authorList>
            <person name="Jerlstrom-Hultqvist J."/>
            <person name="Cepicka I."/>
            <person name="Gallot-Lavallee L."/>
            <person name="Salas-Leiva D."/>
            <person name="Curtis B.A."/>
            <person name="Zahonova K."/>
            <person name="Pipaliya S."/>
            <person name="Dacks J."/>
            <person name="Roger A.J."/>
        </authorList>
    </citation>
    <scope>NUCLEOTIDE SEQUENCE</scope>
    <source>
        <strain evidence="9">Schooner1</strain>
    </source>
</reference>
<name>A0ABQ8XJK4_9EUKA</name>
<keyword evidence="10" id="KW-1185">Reference proteome</keyword>
<accession>A0ABQ8XJK4</accession>
<evidence type="ECO:0000256" key="3">
    <source>
        <dbReference type="ARBA" id="ARBA00022723"/>
    </source>
</evidence>
<dbReference type="Pfam" id="PF18323">
    <property type="entry name" value="CSN5_C"/>
    <property type="match status" value="1"/>
</dbReference>
<dbReference type="InterPro" id="IPR040961">
    <property type="entry name" value="CSN5_C"/>
</dbReference>
<dbReference type="InterPro" id="IPR037518">
    <property type="entry name" value="MPN"/>
</dbReference>
<keyword evidence="3" id="KW-0479">Metal-binding</keyword>
<evidence type="ECO:0000313" key="10">
    <source>
        <dbReference type="Proteomes" id="UP001150062"/>
    </source>
</evidence>
<dbReference type="CDD" id="cd08069">
    <property type="entry name" value="MPN_RPN11_CSN5"/>
    <property type="match status" value="1"/>
</dbReference>